<sequence length="102" mass="11499">MYGKSVRFITTVSMNLFTNSGSRVATLEVISALGNEYLAPISILVSCIQLIEQEYNIFGTVDFIEFSCIPNMLDFLYCSSIQPFITTCEALQAEKHFKKLKI</sequence>
<dbReference type="EMBL" id="HACM01002044">
    <property type="protein sequence ID" value="CRZ02486.1"/>
    <property type="molecule type" value="Transcribed_RNA"/>
</dbReference>
<feature type="non-terminal residue" evidence="1">
    <location>
        <position position="102"/>
    </location>
</feature>
<evidence type="ECO:0000313" key="1">
    <source>
        <dbReference type="EMBL" id="CRZ02486.1"/>
    </source>
</evidence>
<reference evidence="1" key="1">
    <citation type="submission" date="2015-04" db="EMBL/GenBank/DDBJ databases">
        <title>The genome sequence of the plant pathogenic Rhizarian Plasmodiophora brassicae reveals insights in its biotrophic life cycle and the origin of chitin synthesis.</title>
        <authorList>
            <person name="Schwelm A."/>
            <person name="Fogelqvist J."/>
            <person name="Knaust A."/>
            <person name="Julke S."/>
            <person name="Lilja T."/>
            <person name="Dhandapani V."/>
            <person name="Bonilla-Rosso G."/>
            <person name="Karlsson M."/>
            <person name="Shevchenko A."/>
            <person name="Choi S.R."/>
            <person name="Kim H.G."/>
            <person name="Park J.Y."/>
            <person name="Lim Y.P."/>
            <person name="Ludwig-Muller J."/>
            <person name="Dixelius C."/>
        </authorList>
    </citation>
    <scope>NUCLEOTIDE SEQUENCE</scope>
    <source>
        <tissue evidence="1">Potato root galls</tissue>
    </source>
</reference>
<protein>
    <submittedName>
        <fullName evidence="1">Uncharacterized protein</fullName>
    </submittedName>
</protein>
<dbReference type="AlphaFoldDB" id="A0A0H5QM81"/>
<proteinExistence type="predicted"/>
<name>A0A0H5QM81_9EUKA</name>
<organism evidence="1">
    <name type="scientific">Spongospora subterranea</name>
    <dbReference type="NCBI Taxonomy" id="70186"/>
    <lineage>
        <taxon>Eukaryota</taxon>
        <taxon>Sar</taxon>
        <taxon>Rhizaria</taxon>
        <taxon>Endomyxa</taxon>
        <taxon>Phytomyxea</taxon>
        <taxon>Plasmodiophorida</taxon>
        <taxon>Plasmodiophoridae</taxon>
        <taxon>Spongospora</taxon>
    </lineage>
</organism>
<accession>A0A0H5QM81</accession>